<name>A0A197JI37_9FUNG</name>
<reference evidence="2 3" key="1">
    <citation type="submission" date="2016-05" db="EMBL/GenBank/DDBJ databases">
        <title>Genome sequencing reveals origins of a unique bacterial endosymbiosis in the earliest lineages of terrestrial Fungi.</title>
        <authorList>
            <consortium name="DOE Joint Genome Institute"/>
            <person name="Uehling J."/>
            <person name="Gryganskyi A."/>
            <person name="Hameed K."/>
            <person name="Tschaplinski T."/>
            <person name="Misztal P."/>
            <person name="Wu S."/>
            <person name="Desiro A."/>
            <person name="Vande Pol N."/>
            <person name="Du Z.-Y."/>
            <person name="Zienkiewicz A."/>
            <person name="Zienkiewicz K."/>
            <person name="Morin E."/>
            <person name="Tisserant E."/>
            <person name="Splivallo R."/>
            <person name="Hainaut M."/>
            <person name="Henrissat B."/>
            <person name="Ohm R."/>
            <person name="Kuo A."/>
            <person name="Yan J."/>
            <person name="Lipzen A."/>
            <person name="Nolan M."/>
            <person name="Labutti K."/>
            <person name="Barry K."/>
            <person name="Goldstein A."/>
            <person name="Labbe J."/>
            <person name="Schadt C."/>
            <person name="Tuskan G."/>
            <person name="Grigoriev I."/>
            <person name="Martin F."/>
            <person name="Vilgalys R."/>
            <person name="Bonito G."/>
        </authorList>
    </citation>
    <scope>NUCLEOTIDE SEQUENCE [LARGE SCALE GENOMIC DNA]</scope>
    <source>
        <strain evidence="2 3">AG-77</strain>
    </source>
</reference>
<accession>A0A197JI37</accession>
<gene>
    <name evidence="2" type="ORF">K457DRAFT_141628</name>
</gene>
<protein>
    <submittedName>
        <fullName evidence="2">Uncharacterized protein</fullName>
    </submittedName>
</protein>
<keyword evidence="1" id="KW-0732">Signal</keyword>
<feature type="signal peptide" evidence="1">
    <location>
        <begin position="1"/>
        <end position="23"/>
    </location>
</feature>
<feature type="chain" id="PRO_5008275972" evidence="1">
    <location>
        <begin position="24"/>
        <end position="81"/>
    </location>
</feature>
<organism evidence="2 3">
    <name type="scientific">Linnemannia elongata AG-77</name>
    <dbReference type="NCBI Taxonomy" id="1314771"/>
    <lineage>
        <taxon>Eukaryota</taxon>
        <taxon>Fungi</taxon>
        <taxon>Fungi incertae sedis</taxon>
        <taxon>Mucoromycota</taxon>
        <taxon>Mortierellomycotina</taxon>
        <taxon>Mortierellomycetes</taxon>
        <taxon>Mortierellales</taxon>
        <taxon>Mortierellaceae</taxon>
        <taxon>Linnemannia</taxon>
    </lineage>
</organism>
<dbReference type="OrthoDB" id="2429690at2759"/>
<dbReference type="AlphaFoldDB" id="A0A197JI37"/>
<dbReference type="EMBL" id="KV442087">
    <property type="protein sequence ID" value="OAQ24810.1"/>
    <property type="molecule type" value="Genomic_DNA"/>
</dbReference>
<evidence type="ECO:0000256" key="1">
    <source>
        <dbReference type="SAM" id="SignalP"/>
    </source>
</evidence>
<keyword evidence="3" id="KW-1185">Reference proteome</keyword>
<sequence length="81" mass="8911">MFKIASLVACAVAVLSLVNVTSARVPLPQWCLCGDNGKSRLVCEMNFGAWDGHTCRLDNQNVYNNWGVVCEGQQATPICWH</sequence>
<evidence type="ECO:0000313" key="2">
    <source>
        <dbReference type="EMBL" id="OAQ24810.1"/>
    </source>
</evidence>
<dbReference type="Proteomes" id="UP000078512">
    <property type="component" value="Unassembled WGS sequence"/>
</dbReference>
<proteinExistence type="predicted"/>
<evidence type="ECO:0000313" key="3">
    <source>
        <dbReference type="Proteomes" id="UP000078512"/>
    </source>
</evidence>